<accession>A0A657LNJ7</accession>
<dbReference type="CDD" id="cd10928">
    <property type="entry name" value="CE4_u4"/>
    <property type="match status" value="1"/>
</dbReference>
<keyword evidence="2" id="KW-1185">Reference proteome</keyword>
<dbReference type="OrthoDB" id="6086702at2"/>
<evidence type="ECO:0000313" key="2">
    <source>
        <dbReference type="Proteomes" id="UP000182661"/>
    </source>
</evidence>
<evidence type="ECO:0000313" key="1">
    <source>
        <dbReference type="EMBL" id="OJF92343.1"/>
    </source>
</evidence>
<name>A0A657LNJ7_9HYPH</name>
<dbReference type="AlphaFoldDB" id="A0A657LNJ7"/>
<protein>
    <submittedName>
        <fullName evidence="1">Polysaccharide deacetylase</fullName>
    </submittedName>
</protein>
<dbReference type="InterPro" id="IPR011330">
    <property type="entry name" value="Glyco_hydro/deAcase_b/a-brl"/>
</dbReference>
<dbReference type="GO" id="GO:0005975">
    <property type="term" value="P:carbohydrate metabolic process"/>
    <property type="evidence" value="ECO:0007669"/>
    <property type="project" value="InterPro"/>
</dbReference>
<sequence>MTTDATIWAPLVRELDRWHDAGKTATFWLRDDDAIEPTAALDRLLAVTGRHSAPVTLAVIPAGTGAALADRLRPVSHATVAVHGWAHVNHAPEGKKKQELGGPARPLETVLAELGVGFGRLSALFGTGFVPLLVPPWNRIDAGLLPLLGDIGFTALSVYGAEKPGPIRMLNTHVDVMDWHGTRGGRDPAVLVEETAARLQRIFVDGGTVGVLTHHLVHDETVWAFLYGLFTVTAGHPACNWASVRECLVNA</sequence>
<reference evidence="1 2" key="1">
    <citation type="submission" date="2016-02" db="EMBL/GenBank/DDBJ databases">
        <title>Genome sequencing of a beta-galactosidase producing bacteria Rhizobium sp. 59.</title>
        <authorList>
            <person name="Wang D."/>
            <person name="Kot W."/>
            <person name="Qin Y."/>
            <person name="Hansen L."/>
            <person name="Naqvi K."/>
            <person name="Rensing C."/>
        </authorList>
    </citation>
    <scope>NUCLEOTIDE SEQUENCE [LARGE SCALE GENOMIC DNA]</scope>
    <source>
        <strain evidence="1 2">59</strain>
    </source>
</reference>
<proteinExistence type="predicted"/>
<comment type="caution">
    <text evidence="1">The sequence shown here is derived from an EMBL/GenBank/DDBJ whole genome shotgun (WGS) entry which is preliminary data.</text>
</comment>
<dbReference type="EMBL" id="LSRP01000118">
    <property type="protein sequence ID" value="OJF92343.1"/>
    <property type="molecule type" value="Genomic_DNA"/>
</dbReference>
<dbReference type="Proteomes" id="UP000182661">
    <property type="component" value="Unassembled WGS sequence"/>
</dbReference>
<dbReference type="InterPro" id="IPR049591">
    <property type="entry name" value="CE4_u4-like"/>
</dbReference>
<dbReference type="RefSeq" id="WP_071835017.1">
    <property type="nucleotide sequence ID" value="NZ_LSRP01000118.1"/>
</dbReference>
<dbReference type="SUPFAM" id="SSF88713">
    <property type="entry name" value="Glycoside hydrolase/deacetylase"/>
    <property type="match status" value="1"/>
</dbReference>
<dbReference type="Gene3D" id="3.20.20.370">
    <property type="entry name" value="Glycoside hydrolase/deacetylase"/>
    <property type="match status" value="1"/>
</dbReference>
<gene>
    <name evidence="1" type="ORF">AX760_06395</name>
</gene>
<organism evidence="1 2">
    <name type="scientific">Pararhizobium antarcticum</name>
    <dbReference type="NCBI Taxonomy" id="1798805"/>
    <lineage>
        <taxon>Bacteria</taxon>
        <taxon>Pseudomonadati</taxon>
        <taxon>Pseudomonadota</taxon>
        <taxon>Alphaproteobacteria</taxon>
        <taxon>Hyphomicrobiales</taxon>
        <taxon>Rhizobiaceae</taxon>
        <taxon>Rhizobium/Agrobacterium group</taxon>
        <taxon>Pararhizobium</taxon>
    </lineage>
</organism>